<keyword evidence="3" id="KW-1185">Reference proteome</keyword>
<proteinExistence type="predicted"/>
<dbReference type="Proteomes" id="UP000023755">
    <property type="component" value="Chromosome"/>
</dbReference>
<dbReference type="EMBL" id="CP007481">
    <property type="protein sequence ID" value="AHX11644.1"/>
    <property type="molecule type" value="Genomic_DNA"/>
</dbReference>
<dbReference type="KEGG" id="nhm:NHE_0711"/>
<sequence length="87" mass="10326">MVKQNEVSLQKLDFALKKLEKVIQRRLQLEEIKRHQECEKLAIEIAELKRQAKLHMNEIKMLKTIIKEAVANIDEVIEIIEKIHDQV</sequence>
<name>X5HKQ8_9RICK</name>
<accession>X5HKQ8</accession>
<feature type="coiled-coil region" evidence="1">
    <location>
        <begin position="38"/>
        <end position="65"/>
    </location>
</feature>
<evidence type="ECO:0000313" key="2">
    <source>
        <dbReference type="EMBL" id="AHX11644.1"/>
    </source>
</evidence>
<dbReference type="HOGENOM" id="CLU_2480148_0_0_5"/>
<dbReference type="RefSeq" id="WP_038559920.1">
    <property type="nucleotide sequence ID" value="NZ_CP007481.1"/>
</dbReference>
<dbReference type="OrthoDB" id="7165695at2"/>
<keyword evidence="1" id="KW-0175">Coiled coil</keyword>
<evidence type="ECO:0000313" key="3">
    <source>
        <dbReference type="Proteomes" id="UP000023755"/>
    </source>
</evidence>
<protein>
    <submittedName>
        <fullName evidence="2">Uncharacterized protein</fullName>
    </submittedName>
</protein>
<reference evidence="2 3" key="1">
    <citation type="submission" date="2014-03" db="EMBL/GenBank/DDBJ databases">
        <title>Sequencing and Comparison of Genomes and Transcriptome Profiles of Human Ehrlichiosis Agents.</title>
        <authorList>
            <person name="Lin M."/>
            <person name="Daugherty S.C."/>
            <person name="Nagaraj S."/>
            <person name="Cheng Z."/>
            <person name="Xiong Q."/>
            <person name="Lin F.-Y."/>
            <person name="Sengamalay N."/>
            <person name="Ott S."/>
            <person name="Godinez A."/>
            <person name="Tallon L.J."/>
            <person name="Sadzewicz L."/>
            <person name="Fraser C.M."/>
            <person name="Dunning Hotopp J.C."/>
            <person name="Rikihisa Y."/>
        </authorList>
    </citation>
    <scope>NUCLEOTIDE SEQUENCE [LARGE SCALE GENOMIC DNA]</scope>
    <source>
        <strain evidence="2 3">Oregon</strain>
    </source>
</reference>
<dbReference type="AlphaFoldDB" id="X5HKQ8"/>
<gene>
    <name evidence="2" type="ORF">NHE_0711</name>
</gene>
<evidence type="ECO:0000256" key="1">
    <source>
        <dbReference type="SAM" id="Coils"/>
    </source>
</evidence>
<organism evidence="2 3">
    <name type="scientific">Neorickettsia helminthoeca str. Oregon</name>
    <dbReference type="NCBI Taxonomy" id="1286528"/>
    <lineage>
        <taxon>Bacteria</taxon>
        <taxon>Pseudomonadati</taxon>
        <taxon>Pseudomonadota</taxon>
        <taxon>Alphaproteobacteria</taxon>
        <taxon>Rickettsiales</taxon>
        <taxon>Anaplasmataceae</taxon>
        <taxon>Neorickettsia</taxon>
    </lineage>
</organism>
<dbReference type="STRING" id="1286528.NHE_0711"/>